<dbReference type="Gene3D" id="3.40.630.30">
    <property type="match status" value="1"/>
</dbReference>
<evidence type="ECO:0000313" key="1">
    <source>
        <dbReference type="EMBL" id="OYD16534.1"/>
    </source>
</evidence>
<dbReference type="AlphaFoldDB" id="A0A235BWF4"/>
<organism evidence="1 2">
    <name type="scientific">candidate division WOR-3 bacterium JGI_Cruoil_03_51_56</name>
    <dbReference type="NCBI Taxonomy" id="1973747"/>
    <lineage>
        <taxon>Bacteria</taxon>
        <taxon>Bacteria division WOR-3</taxon>
    </lineage>
</organism>
<sequence length="370" mass="43420">MIRITEVKSPAQLESFIDFPWQIYAGDRNWVPPLKKEVHSLLDHRRHPFWEHARGTLFLAEKDSNVVGRISAQIDDNYNKLWNEKLGSFGFFECPDDRETAEALFNAASEWNRNQGMTVLRGPMSPSSNDEWGFLIQGFDRPPVLMMPYNQPYYAGLAENHGFRKAKDLLAFIKYASTPMPERFSNLARKLRSNPRITVRPVSLKNLYNEMAIIKELYNASWKKNWGFSPMTNREMDLIAKQMKNFAQPEMVLLAFYDGKPAGLSITLPDINQVLRHLNGKLGLPGIIKFLYYRRRITGARALVFGFKEEYRRLGLPVLLFYETEKFMRLKRYQWCELSWNLEDNRLINNFDKELGGEVYKRYRVYEMSI</sequence>
<dbReference type="EMBL" id="NOZP01000046">
    <property type="protein sequence ID" value="OYD16534.1"/>
    <property type="molecule type" value="Genomic_DNA"/>
</dbReference>
<evidence type="ECO:0008006" key="3">
    <source>
        <dbReference type="Google" id="ProtNLM"/>
    </source>
</evidence>
<dbReference type="SUPFAM" id="SSF55729">
    <property type="entry name" value="Acyl-CoA N-acyltransferases (Nat)"/>
    <property type="match status" value="1"/>
</dbReference>
<dbReference type="InterPro" id="IPR039968">
    <property type="entry name" value="BcerS-like"/>
</dbReference>
<proteinExistence type="predicted"/>
<dbReference type="PANTHER" id="PTHR41368">
    <property type="entry name" value="PROTEIN YGHO"/>
    <property type="match status" value="1"/>
</dbReference>
<dbReference type="InterPro" id="IPR016181">
    <property type="entry name" value="Acyl_CoA_acyltransferase"/>
</dbReference>
<dbReference type="Proteomes" id="UP000215559">
    <property type="component" value="Unassembled WGS sequence"/>
</dbReference>
<name>A0A235BWF4_UNCW3</name>
<accession>A0A235BWF4</accession>
<protein>
    <recommendedName>
        <fullName evidence="3">N-acetyltransferase domain-containing protein</fullName>
    </recommendedName>
</protein>
<comment type="caution">
    <text evidence="1">The sequence shown here is derived from an EMBL/GenBank/DDBJ whole genome shotgun (WGS) entry which is preliminary data.</text>
</comment>
<gene>
    <name evidence="1" type="ORF">CH330_02570</name>
</gene>
<reference evidence="1 2" key="1">
    <citation type="submission" date="2017-07" db="EMBL/GenBank/DDBJ databases">
        <title>Recovery of genomes from metagenomes via a dereplication, aggregation, and scoring strategy.</title>
        <authorList>
            <person name="Sieber C.M."/>
            <person name="Probst A.J."/>
            <person name="Sharrar A."/>
            <person name="Thomas B.C."/>
            <person name="Hess M."/>
            <person name="Tringe S.G."/>
            <person name="Banfield J.F."/>
        </authorList>
    </citation>
    <scope>NUCLEOTIDE SEQUENCE [LARGE SCALE GENOMIC DNA]</scope>
    <source>
        <strain evidence="1">JGI_Cruoil_03_51_56</strain>
    </source>
</reference>
<evidence type="ECO:0000313" key="2">
    <source>
        <dbReference type="Proteomes" id="UP000215559"/>
    </source>
</evidence>
<dbReference type="PANTHER" id="PTHR41368:SF1">
    <property type="entry name" value="PROTEIN YGHO"/>
    <property type="match status" value="1"/>
</dbReference>